<organism evidence="2 3">
    <name type="scientific">Parnassius mnemosyne</name>
    <name type="common">clouded apollo</name>
    <dbReference type="NCBI Taxonomy" id="213953"/>
    <lineage>
        <taxon>Eukaryota</taxon>
        <taxon>Metazoa</taxon>
        <taxon>Ecdysozoa</taxon>
        <taxon>Arthropoda</taxon>
        <taxon>Hexapoda</taxon>
        <taxon>Insecta</taxon>
        <taxon>Pterygota</taxon>
        <taxon>Neoptera</taxon>
        <taxon>Endopterygota</taxon>
        <taxon>Lepidoptera</taxon>
        <taxon>Glossata</taxon>
        <taxon>Ditrysia</taxon>
        <taxon>Papilionoidea</taxon>
        <taxon>Papilionidae</taxon>
        <taxon>Parnassiinae</taxon>
        <taxon>Parnassini</taxon>
        <taxon>Parnassius</taxon>
        <taxon>Driopa</taxon>
    </lineage>
</organism>
<reference evidence="2 3" key="1">
    <citation type="submission" date="2023-11" db="EMBL/GenBank/DDBJ databases">
        <authorList>
            <person name="Hedman E."/>
            <person name="Englund M."/>
            <person name="Stromberg M."/>
            <person name="Nyberg Akerstrom W."/>
            <person name="Nylinder S."/>
            <person name="Jareborg N."/>
            <person name="Kallberg Y."/>
            <person name="Kronander E."/>
        </authorList>
    </citation>
    <scope>NUCLEOTIDE SEQUENCE [LARGE SCALE GENOMIC DNA]</scope>
</reference>
<proteinExistence type="predicted"/>
<evidence type="ECO:0000313" key="3">
    <source>
        <dbReference type="Proteomes" id="UP001314205"/>
    </source>
</evidence>
<feature type="transmembrane region" description="Helical" evidence="1">
    <location>
        <begin position="36"/>
        <end position="58"/>
    </location>
</feature>
<name>A0AAV1KGI8_9NEOP</name>
<dbReference type="AlphaFoldDB" id="A0AAV1KGI8"/>
<accession>A0AAV1KGI8</accession>
<gene>
    <name evidence="2" type="ORF">PARMNEM_LOCUS3747</name>
</gene>
<evidence type="ECO:0008006" key="4">
    <source>
        <dbReference type="Google" id="ProtNLM"/>
    </source>
</evidence>
<evidence type="ECO:0000313" key="2">
    <source>
        <dbReference type="EMBL" id="CAK1582178.1"/>
    </source>
</evidence>
<keyword evidence="1" id="KW-0472">Membrane</keyword>
<dbReference type="Proteomes" id="UP001314205">
    <property type="component" value="Unassembled WGS sequence"/>
</dbReference>
<sequence length="222" mass="25848">MARPVYRAAPVLAPGKIASILPRCQVVRGNWPPQHLLYFCKLLFLQISGILVLIRITLNRFTPCLKLIFERVEVTYVDTNYYEYVFANITRYGRRSDYYINIEFKSIYAADNNVTVHILYYEFLRNQYRRSFIEGHYKLCDFLIDDPYIGVFVSAVGFECPVKAATYTMANITIPLADFPNVFPFEKGRIDMAFEVTATRKPLVEATLYLTFKNEVRSKKRG</sequence>
<comment type="caution">
    <text evidence="2">The sequence shown here is derived from an EMBL/GenBank/DDBJ whole genome shotgun (WGS) entry which is preliminary data.</text>
</comment>
<keyword evidence="1" id="KW-0812">Transmembrane</keyword>
<evidence type="ECO:0000256" key="1">
    <source>
        <dbReference type="SAM" id="Phobius"/>
    </source>
</evidence>
<protein>
    <recommendedName>
        <fullName evidence="4">MD-2-related lipid-recognition domain-containing protein</fullName>
    </recommendedName>
</protein>
<keyword evidence="1" id="KW-1133">Transmembrane helix</keyword>
<keyword evidence="3" id="KW-1185">Reference proteome</keyword>
<dbReference type="EMBL" id="CAVLGL010000035">
    <property type="protein sequence ID" value="CAK1582178.1"/>
    <property type="molecule type" value="Genomic_DNA"/>
</dbReference>